<protein>
    <recommendedName>
        <fullName evidence="1">HNH endonuclease 5 domain-containing protein</fullName>
    </recommendedName>
</protein>
<gene>
    <name evidence="2" type="ORF">METZ01_LOCUS38150</name>
</gene>
<dbReference type="EMBL" id="UINC01001629">
    <property type="protein sequence ID" value="SUZ85296.1"/>
    <property type="molecule type" value="Genomic_DNA"/>
</dbReference>
<organism evidence="2">
    <name type="scientific">marine metagenome</name>
    <dbReference type="NCBI Taxonomy" id="408172"/>
    <lineage>
        <taxon>unclassified sequences</taxon>
        <taxon>metagenomes</taxon>
        <taxon>ecological metagenomes</taxon>
    </lineage>
</organism>
<dbReference type="AlphaFoldDB" id="A0A381R0T3"/>
<evidence type="ECO:0000259" key="1">
    <source>
        <dbReference type="Pfam" id="PF14279"/>
    </source>
</evidence>
<evidence type="ECO:0000313" key="2">
    <source>
        <dbReference type="EMBL" id="SUZ85296.1"/>
    </source>
</evidence>
<dbReference type="InterPro" id="IPR029471">
    <property type="entry name" value="HNH_5"/>
</dbReference>
<dbReference type="PANTHER" id="PTHR33877">
    <property type="entry name" value="SLL1193 PROTEIN"/>
    <property type="match status" value="1"/>
</dbReference>
<dbReference type="PANTHER" id="PTHR33877:SF2">
    <property type="entry name" value="OS07G0170200 PROTEIN"/>
    <property type="match status" value="1"/>
</dbReference>
<feature type="non-terminal residue" evidence="2">
    <location>
        <position position="111"/>
    </location>
</feature>
<sequence>MKDVLLLNQDGNPLTLWPLSTITWQQAIKALYLDKVTVLRSYDDWICHSQHLALAVPSVVMMAHYHYQKGTVNFTRRNIFLRDRFHCQYCERHFSADHLTIDHVIPKSRGG</sequence>
<name>A0A381R0T3_9ZZZZ</name>
<feature type="domain" description="HNH endonuclease 5" evidence="1">
    <location>
        <begin position="87"/>
        <end position="111"/>
    </location>
</feature>
<dbReference type="CDD" id="cd00085">
    <property type="entry name" value="HNHc"/>
    <property type="match status" value="1"/>
</dbReference>
<dbReference type="InterPro" id="IPR052892">
    <property type="entry name" value="NA-targeting_endonuclease"/>
</dbReference>
<proteinExistence type="predicted"/>
<reference evidence="2" key="1">
    <citation type="submission" date="2018-05" db="EMBL/GenBank/DDBJ databases">
        <authorList>
            <person name="Lanie J.A."/>
            <person name="Ng W.-L."/>
            <person name="Kazmierczak K.M."/>
            <person name="Andrzejewski T.M."/>
            <person name="Davidsen T.M."/>
            <person name="Wayne K.J."/>
            <person name="Tettelin H."/>
            <person name="Glass J.I."/>
            <person name="Rusch D."/>
            <person name="Podicherti R."/>
            <person name="Tsui H.-C.T."/>
            <person name="Winkler M.E."/>
        </authorList>
    </citation>
    <scope>NUCLEOTIDE SEQUENCE</scope>
</reference>
<dbReference type="Pfam" id="PF14279">
    <property type="entry name" value="HNH_5"/>
    <property type="match status" value="1"/>
</dbReference>
<dbReference type="InterPro" id="IPR003615">
    <property type="entry name" value="HNH_nuc"/>
</dbReference>
<dbReference type="Gene3D" id="1.10.30.50">
    <property type="match status" value="1"/>
</dbReference>
<accession>A0A381R0T3</accession>